<reference evidence="8 9" key="1">
    <citation type="journal article" date="2017" name="Antonie Van Leeuwenhoek">
        <title>Rhizobium rhizosphaerae sp. nov., a novel species isolated from rice rhizosphere.</title>
        <authorList>
            <person name="Zhao J.J."/>
            <person name="Zhang J."/>
            <person name="Zhang R.J."/>
            <person name="Zhang C.W."/>
            <person name="Yin H.Q."/>
            <person name="Zhang X.X."/>
        </authorList>
    </citation>
    <scope>NUCLEOTIDE SEQUENCE [LARGE SCALE GENOMIC DNA]</scope>
    <source>
        <strain evidence="8 9">BSs20135</strain>
    </source>
</reference>
<proteinExistence type="predicted"/>
<sequence length="227" mass="25635">MKKNLVWDIPVRLFHWLLVLCLFGQWLTAEVLEDAMDIHFYIGYFTLGLIIFRLIWGFVGTKYAKFNSFIAGPKAMLAYLRSVISKQHTLSIGHNSVGGLILPGVIILVGLQAISGLFTTDDIVYSGPYYASADTDLQQLMQWLHHNVFDILLAIIGLHLVAIGWYLIFLKHNLIGPMLDGKKAVAPKDGIEHSQLIKAILVMCLVAIFVYWLVEINPPPIEDGYYY</sequence>
<feature type="transmembrane region" description="Helical" evidence="6">
    <location>
        <begin position="151"/>
        <end position="169"/>
    </location>
</feature>
<dbReference type="SUPFAM" id="SSF81342">
    <property type="entry name" value="Transmembrane di-heme cytochromes"/>
    <property type="match status" value="1"/>
</dbReference>
<evidence type="ECO:0000256" key="2">
    <source>
        <dbReference type="ARBA" id="ARBA00022475"/>
    </source>
</evidence>
<feature type="domain" description="Cytochrome b561 bacterial/Ni-hydrogenase" evidence="7">
    <location>
        <begin position="6"/>
        <end position="181"/>
    </location>
</feature>
<dbReference type="GO" id="GO:0009055">
    <property type="term" value="F:electron transfer activity"/>
    <property type="evidence" value="ECO:0007669"/>
    <property type="project" value="InterPro"/>
</dbReference>
<evidence type="ECO:0000313" key="9">
    <source>
        <dbReference type="Proteomes" id="UP000006327"/>
    </source>
</evidence>
<dbReference type="GO" id="GO:0022904">
    <property type="term" value="P:respiratory electron transport chain"/>
    <property type="evidence" value="ECO:0007669"/>
    <property type="project" value="InterPro"/>
</dbReference>
<keyword evidence="9" id="KW-1185">Reference proteome</keyword>
<dbReference type="OrthoDB" id="196472at2"/>
<evidence type="ECO:0000256" key="4">
    <source>
        <dbReference type="ARBA" id="ARBA00022989"/>
    </source>
</evidence>
<dbReference type="AlphaFoldDB" id="K6YUW5"/>
<dbReference type="Pfam" id="PF01292">
    <property type="entry name" value="Ni_hydr_CYTB"/>
    <property type="match status" value="1"/>
</dbReference>
<evidence type="ECO:0000256" key="3">
    <source>
        <dbReference type="ARBA" id="ARBA00022692"/>
    </source>
</evidence>
<name>K6YUW5_9ALTE</name>
<comment type="caution">
    <text evidence="8">The sequence shown here is derived from an EMBL/GenBank/DDBJ whole genome shotgun (WGS) entry which is preliminary data.</text>
</comment>
<feature type="transmembrane region" description="Helical" evidence="6">
    <location>
        <begin position="97"/>
        <end position="118"/>
    </location>
</feature>
<keyword evidence="4 6" id="KW-1133">Transmembrane helix</keyword>
<dbReference type="InterPro" id="IPR016174">
    <property type="entry name" value="Di-haem_cyt_TM"/>
</dbReference>
<dbReference type="InterPro" id="IPR051542">
    <property type="entry name" value="Hydrogenase_cytochrome"/>
</dbReference>
<accession>K6YUW5</accession>
<feature type="transmembrane region" description="Helical" evidence="6">
    <location>
        <begin position="39"/>
        <end position="59"/>
    </location>
</feature>
<dbReference type="PANTHER" id="PTHR30485:SF2">
    <property type="entry name" value="BLL0597 PROTEIN"/>
    <property type="match status" value="1"/>
</dbReference>
<keyword evidence="2" id="KW-1003">Cell membrane</keyword>
<evidence type="ECO:0000313" key="8">
    <source>
        <dbReference type="EMBL" id="GAC20498.1"/>
    </source>
</evidence>
<evidence type="ECO:0000256" key="5">
    <source>
        <dbReference type="ARBA" id="ARBA00023136"/>
    </source>
</evidence>
<dbReference type="RefSeq" id="WP_007622474.1">
    <property type="nucleotide sequence ID" value="NZ_BAEO01000055.1"/>
</dbReference>
<dbReference type="InterPro" id="IPR011577">
    <property type="entry name" value="Cyt_b561_bac/Ni-Hgenase"/>
</dbReference>
<protein>
    <submittedName>
        <fullName evidence="8">Cytochrome b561 family protein</fullName>
    </submittedName>
</protein>
<evidence type="ECO:0000259" key="7">
    <source>
        <dbReference type="Pfam" id="PF01292"/>
    </source>
</evidence>
<organism evidence="8 9">
    <name type="scientific">Paraglaciecola arctica BSs20135</name>
    <dbReference type="NCBI Taxonomy" id="493475"/>
    <lineage>
        <taxon>Bacteria</taxon>
        <taxon>Pseudomonadati</taxon>
        <taxon>Pseudomonadota</taxon>
        <taxon>Gammaproteobacteria</taxon>
        <taxon>Alteromonadales</taxon>
        <taxon>Alteromonadaceae</taxon>
        <taxon>Paraglaciecola</taxon>
    </lineage>
</organism>
<dbReference type="Gene3D" id="1.20.950.20">
    <property type="entry name" value="Transmembrane di-heme cytochromes, Chain C"/>
    <property type="match status" value="1"/>
</dbReference>
<dbReference type="eggNOG" id="COG3658">
    <property type="taxonomic scope" value="Bacteria"/>
</dbReference>
<dbReference type="GO" id="GO:0020037">
    <property type="term" value="F:heme binding"/>
    <property type="evidence" value="ECO:0007669"/>
    <property type="project" value="TreeGrafter"/>
</dbReference>
<comment type="subcellular location">
    <subcellularLocation>
        <location evidence="1">Cell membrane</location>
        <topology evidence="1">Multi-pass membrane protein</topology>
    </subcellularLocation>
</comment>
<dbReference type="EMBL" id="BAEO01000055">
    <property type="protein sequence ID" value="GAC20498.1"/>
    <property type="molecule type" value="Genomic_DNA"/>
</dbReference>
<dbReference type="STRING" id="493475.GARC_3544"/>
<dbReference type="PANTHER" id="PTHR30485">
    <property type="entry name" value="NI/FE-HYDROGENASE 1 B-TYPE CYTOCHROME SUBUNIT"/>
    <property type="match status" value="1"/>
</dbReference>
<keyword evidence="5 6" id="KW-0472">Membrane</keyword>
<gene>
    <name evidence="8" type="ORF">GARC_3544</name>
</gene>
<dbReference type="GO" id="GO:0005886">
    <property type="term" value="C:plasma membrane"/>
    <property type="evidence" value="ECO:0007669"/>
    <property type="project" value="UniProtKB-SubCell"/>
</dbReference>
<evidence type="ECO:0000256" key="1">
    <source>
        <dbReference type="ARBA" id="ARBA00004651"/>
    </source>
</evidence>
<dbReference type="Proteomes" id="UP000006327">
    <property type="component" value="Unassembled WGS sequence"/>
</dbReference>
<feature type="transmembrane region" description="Helical" evidence="6">
    <location>
        <begin position="196"/>
        <end position="214"/>
    </location>
</feature>
<keyword evidence="3 6" id="KW-0812">Transmembrane</keyword>
<evidence type="ECO:0000256" key="6">
    <source>
        <dbReference type="SAM" id="Phobius"/>
    </source>
</evidence>